<dbReference type="OrthoDB" id="18190at2759"/>
<dbReference type="Proteomes" id="UP000597762">
    <property type="component" value="Unassembled WGS sequence"/>
</dbReference>
<accession>A0A812D3S3</accession>
<proteinExistence type="predicted"/>
<dbReference type="PANTHER" id="PTHR20938:SF0">
    <property type="entry name" value="INTEGRATOR COMPLEX SUBUNIT 4"/>
    <property type="match status" value="1"/>
</dbReference>
<name>A0A812D3S3_ACAPH</name>
<keyword evidence="2" id="KW-1185">Reference proteome</keyword>
<protein>
    <submittedName>
        <fullName evidence="1">INTS4</fullName>
    </submittedName>
</protein>
<dbReference type="InterPro" id="IPR011989">
    <property type="entry name" value="ARM-like"/>
</dbReference>
<evidence type="ECO:0000313" key="1">
    <source>
        <dbReference type="EMBL" id="CAE1285640.1"/>
    </source>
</evidence>
<sequence length="633" mass="71260">MHELPLPEIFDLIVVPTLNMAALLKKRALAEFSQVIQEESRPLKLLRLVKKPVGPAIELNLQSATSSQECLQILLKLEESLPIDGENISAVLRELLDHFSREKEAMVRCKIANIVRELARIPGFNHDLYTNEILALLKTEKSHRVISQLIESMIVIGQIEYNNSDMQEKLISTAFKHLSDSSHLVRSSCLELLGKLGTADSQPGTSRLPLQKVMVDHMDDQDSRVRRSAFLAILNLHQRGIQVDLAMYDHCCRSLKDDYEGVRISAVKLIWVLCNLYPESMVPVADTGEEIRLVDDGFVKICNTINDLSMKVRKEAASLLGSLHLVSPRFLEQTLDKKLMSNMRRKRTAHERARENYMSGEWSTGQKFGDDAPNEEIDPDNISLMNSGACGAFIHGLEDEYLEVRNAALDSLCELSAHSPSFARMAQDSLIDMFNDEIEMVRLNAINSMQKISAHVVLREDQLEVVLGVLQDFNFIVREALREMLGNMNLATSSSLNQCIMRLLDNLKRYPQDRLSIWRCMKKLGHKVPNLTLSLVPDLLCIQPYFSTPEPDMDDPAYILFLKLGHVAQDCLGNESGDKVLLQLSVSKCGIACCQRVVEGKRCSGAVDTGCSRSSLVRIDRDMEQSTNRDLDD</sequence>
<reference evidence="1" key="1">
    <citation type="submission" date="2021-01" db="EMBL/GenBank/DDBJ databases">
        <authorList>
            <person name="Li R."/>
            <person name="Bekaert M."/>
        </authorList>
    </citation>
    <scope>NUCLEOTIDE SEQUENCE</scope>
    <source>
        <strain evidence="1">Farmed</strain>
    </source>
</reference>
<dbReference type="EMBL" id="CAHIKZ030002349">
    <property type="protein sequence ID" value="CAE1285640.1"/>
    <property type="molecule type" value="Genomic_DNA"/>
</dbReference>
<dbReference type="AlphaFoldDB" id="A0A812D3S3"/>
<dbReference type="GO" id="GO:0032039">
    <property type="term" value="C:integrator complex"/>
    <property type="evidence" value="ECO:0007669"/>
    <property type="project" value="TreeGrafter"/>
</dbReference>
<gene>
    <name evidence="1" type="ORF">SPHA_45542</name>
</gene>
<dbReference type="InterPro" id="IPR016024">
    <property type="entry name" value="ARM-type_fold"/>
</dbReference>
<evidence type="ECO:0000313" key="2">
    <source>
        <dbReference type="Proteomes" id="UP000597762"/>
    </source>
</evidence>
<dbReference type="PANTHER" id="PTHR20938">
    <property type="entry name" value="INTEGRATOR COMPLEX SUBUNIT 4"/>
    <property type="match status" value="1"/>
</dbReference>
<organism evidence="1 2">
    <name type="scientific">Acanthosepion pharaonis</name>
    <name type="common">Pharaoh cuttlefish</name>
    <name type="synonym">Sepia pharaonis</name>
    <dbReference type="NCBI Taxonomy" id="158019"/>
    <lineage>
        <taxon>Eukaryota</taxon>
        <taxon>Metazoa</taxon>
        <taxon>Spiralia</taxon>
        <taxon>Lophotrochozoa</taxon>
        <taxon>Mollusca</taxon>
        <taxon>Cephalopoda</taxon>
        <taxon>Coleoidea</taxon>
        <taxon>Decapodiformes</taxon>
        <taxon>Sepiida</taxon>
        <taxon>Sepiina</taxon>
        <taxon>Sepiidae</taxon>
        <taxon>Acanthosepion</taxon>
    </lineage>
</organism>
<dbReference type="SUPFAM" id="SSF48371">
    <property type="entry name" value="ARM repeat"/>
    <property type="match status" value="1"/>
</dbReference>
<comment type="caution">
    <text evidence="1">The sequence shown here is derived from an EMBL/GenBank/DDBJ whole genome shotgun (WGS) entry which is preliminary data.</text>
</comment>
<dbReference type="Gene3D" id="1.25.10.10">
    <property type="entry name" value="Leucine-rich Repeat Variant"/>
    <property type="match status" value="3"/>
</dbReference>
<dbReference type="GO" id="GO:0016180">
    <property type="term" value="P:snRNA processing"/>
    <property type="evidence" value="ECO:0007669"/>
    <property type="project" value="TreeGrafter"/>
</dbReference>